<dbReference type="Gene3D" id="2.40.180.10">
    <property type="entry name" value="Catalase core domain"/>
    <property type="match status" value="1"/>
</dbReference>
<gene>
    <name evidence="11" type="ORF">PROFUN_03749</name>
</gene>
<dbReference type="EMBL" id="MDYQ01000111">
    <property type="protein sequence ID" value="PRP82059.1"/>
    <property type="molecule type" value="Genomic_DNA"/>
</dbReference>
<dbReference type="GO" id="GO:0020037">
    <property type="term" value="F:heme binding"/>
    <property type="evidence" value="ECO:0007669"/>
    <property type="project" value="InterPro"/>
</dbReference>
<dbReference type="GO" id="GO:0042744">
    <property type="term" value="P:hydrogen peroxide catabolic process"/>
    <property type="evidence" value="ECO:0007669"/>
    <property type="project" value="UniProtKB-KW"/>
</dbReference>
<dbReference type="PROSITE" id="PS00438">
    <property type="entry name" value="CATALASE_2"/>
    <property type="match status" value="1"/>
</dbReference>
<keyword evidence="6" id="KW-0479">Metal-binding</keyword>
<feature type="domain" description="Catalase core" evidence="10">
    <location>
        <begin position="179"/>
        <end position="567"/>
    </location>
</feature>
<dbReference type="GO" id="GO:0005829">
    <property type="term" value="C:cytosol"/>
    <property type="evidence" value="ECO:0007669"/>
    <property type="project" value="TreeGrafter"/>
</dbReference>
<keyword evidence="4" id="KW-0575">Peroxidase</keyword>
<dbReference type="STRING" id="1890364.A0A2P6NDM7"/>
<comment type="caution">
    <text evidence="11">The sequence shown here is derived from an EMBL/GenBank/DDBJ whole genome shotgun (WGS) entry which is preliminary data.</text>
</comment>
<dbReference type="FunCoup" id="A0A2P6NDM7">
    <property type="interactions" value="215"/>
</dbReference>
<dbReference type="PROSITE" id="PS51402">
    <property type="entry name" value="CATALASE_3"/>
    <property type="match status" value="1"/>
</dbReference>
<evidence type="ECO:0000256" key="1">
    <source>
        <dbReference type="ARBA" id="ARBA00001971"/>
    </source>
</evidence>
<dbReference type="InParanoid" id="A0A2P6NDM7"/>
<keyword evidence="12" id="KW-1185">Reference proteome</keyword>
<dbReference type="OrthoDB" id="6880011at2759"/>
<keyword evidence="9" id="KW-0376">Hydrogen peroxide</keyword>
<evidence type="ECO:0000256" key="7">
    <source>
        <dbReference type="ARBA" id="ARBA00023002"/>
    </source>
</evidence>
<dbReference type="InterPro" id="IPR041399">
    <property type="entry name" value="Catalase_large_C"/>
</dbReference>
<dbReference type="PANTHER" id="PTHR42821">
    <property type="entry name" value="CATALASE"/>
    <property type="match status" value="1"/>
</dbReference>
<name>A0A2P6NDM7_9EUKA</name>
<proteinExistence type="inferred from homology"/>
<keyword evidence="8" id="KW-0408">Iron</keyword>
<dbReference type="GO" id="GO:0006979">
    <property type="term" value="P:response to oxidative stress"/>
    <property type="evidence" value="ECO:0007669"/>
    <property type="project" value="InterPro"/>
</dbReference>
<dbReference type="InterPro" id="IPR043156">
    <property type="entry name" value="Catalase_clade2_helical"/>
</dbReference>
<dbReference type="InterPro" id="IPR010582">
    <property type="entry name" value="Catalase_immune_responsive"/>
</dbReference>
<dbReference type="FunFam" id="2.40.180.10:FF:000003">
    <property type="entry name" value="Catalase"/>
    <property type="match status" value="1"/>
</dbReference>
<evidence type="ECO:0000313" key="12">
    <source>
        <dbReference type="Proteomes" id="UP000241769"/>
    </source>
</evidence>
<dbReference type="InterPro" id="IPR024712">
    <property type="entry name" value="Catalase_clade2"/>
</dbReference>
<dbReference type="PANTHER" id="PTHR42821:SF1">
    <property type="entry name" value="CATALASE-B"/>
    <property type="match status" value="1"/>
</dbReference>
<dbReference type="InterPro" id="IPR024708">
    <property type="entry name" value="Catalase_AS"/>
</dbReference>
<evidence type="ECO:0000256" key="5">
    <source>
        <dbReference type="ARBA" id="ARBA00022617"/>
    </source>
</evidence>
<evidence type="ECO:0000256" key="8">
    <source>
        <dbReference type="ARBA" id="ARBA00023004"/>
    </source>
</evidence>
<reference evidence="11 12" key="1">
    <citation type="journal article" date="2018" name="Genome Biol. Evol.">
        <title>Multiple Roots of Fruiting Body Formation in Amoebozoa.</title>
        <authorList>
            <person name="Hillmann F."/>
            <person name="Forbes G."/>
            <person name="Novohradska S."/>
            <person name="Ferling I."/>
            <person name="Riege K."/>
            <person name="Groth M."/>
            <person name="Westermann M."/>
            <person name="Marz M."/>
            <person name="Spaller T."/>
            <person name="Winckler T."/>
            <person name="Schaap P."/>
            <person name="Glockner G."/>
        </authorList>
    </citation>
    <scope>NUCLEOTIDE SEQUENCE [LARGE SCALE GENOMIC DNA]</scope>
    <source>
        <strain evidence="11 12">Jena</strain>
    </source>
</reference>
<dbReference type="EC" id="1.11.1.6" evidence="3"/>
<evidence type="ECO:0000256" key="9">
    <source>
        <dbReference type="ARBA" id="ARBA00023324"/>
    </source>
</evidence>
<dbReference type="Pfam" id="PF00199">
    <property type="entry name" value="Catalase"/>
    <property type="match status" value="1"/>
</dbReference>
<dbReference type="GO" id="GO:0046872">
    <property type="term" value="F:metal ion binding"/>
    <property type="evidence" value="ECO:0007669"/>
    <property type="project" value="UniProtKB-KW"/>
</dbReference>
<sequence>MPDLGFTSPNKQQLPALAGIWSLRSNPEEQRVLQIEKQKQEIQAVTQSQLSCSPRRVSRCHLRSSNVEISFRNFCSFVITWANVTTPNSLAISTRRPDNLQMTDTPYRINYTKNANMETMKGLYNAVTGNPTVQNVANTTAAAVGTAVNTVNDGIRGDIKQRDLSTYTVEDCQKGNYITTDFGTRMSDTDTSLKGGERGPILLEDFHFREKTTHFDHERIPERAVHARGAGAHGYFQMYEAIPDLSCADVFQHPSERTPVFVRFSTVAGSRGSADTVRDVRGFAVKFYTKEGNWDLVGNNIPIFFVQEAIKFADLVHAAKPEPHNEIPQAQTAHDNFWDFISLTPESTHMTLWTMSDRAIPRSYRLMQGFGVHTFVLYNADGKRRFVKFHWTPKLGSHSLVWDESQKITGADPDFHRRDLWEAIESGAYPEWELGLQIVEEEDEHKFDFDILDSTKFIPEELAPIRYVGKMVLNRNPDNYFAETEQVAFCTQHVVPGIAFSNDPLLQGRNHSYLDTQITRLGGPNFQEIPINKPVCPVTNNQRDGAHRMTINKGRVNYFPNRFGCPMTATAAQGGYVHPPTMVHGPKIRARGPKFAEHFNQARYFYNSLCSWEKEHVIKSYAFELGHVDDLGVREKMIQRLNCVDLDLAQKVASAIGVKPPTTFDGNAHDQRSAKLTLAGSPRDSIATRKIAFLIGPGYNSAQLKTVRAGLAAAGAVTVVIGPTKGEQEKGDEAQFTYTSCKSVLFDGLVLVGGTQYEKMSQIGEVKQFVNETFKHCKPIGAIEEGAEFLKTFGFIGVGIAGPGEQDVSSQGVVTSMKFSPSIMDLSGTISWGKDLHKAIAEHRHFERIIDPVPA</sequence>
<dbReference type="Gene3D" id="1.20.1370.20">
    <property type="match status" value="1"/>
</dbReference>
<dbReference type="SMART" id="SM01060">
    <property type="entry name" value="Catalase"/>
    <property type="match status" value="1"/>
</dbReference>
<evidence type="ECO:0000256" key="2">
    <source>
        <dbReference type="ARBA" id="ARBA00005329"/>
    </source>
</evidence>
<dbReference type="Proteomes" id="UP000241769">
    <property type="component" value="Unassembled WGS sequence"/>
</dbReference>
<evidence type="ECO:0000313" key="11">
    <source>
        <dbReference type="EMBL" id="PRP82059.1"/>
    </source>
</evidence>
<protein>
    <recommendedName>
        <fullName evidence="3">catalase</fullName>
        <ecNumber evidence="3">1.11.1.6</ecNumber>
    </recommendedName>
</protein>
<keyword evidence="5" id="KW-0349">Heme</keyword>
<dbReference type="InterPro" id="IPR018028">
    <property type="entry name" value="Catalase"/>
</dbReference>
<dbReference type="AlphaFoldDB" id="A0A2P6NDM7"/>
<dbReference type="InterPro" id="IPR020835">
    <property type="entry name" value="Catalase_sf"/>
</dbReference>
<dbReference type="CDD" id="cd03132">
    <property type="entry name" value="GATase1_catalase"/>
    <property type="match status" value="1"/>
</dbReference>
<evidence type="ECO:0000259" key="10">
    <source>
        <dbReference type="SMART" id="SM01060"/>
    </source>
</evidence>
<evidence type="ECO:0000256" key="3">
    <source>
        <dbReference type="ARBA" id="ARBA00012314"/>
    </source>
</evidence>
<evidence type="ECO:0000256" key="4">
    <source>
        <dbReference type="ARBA" id="ARBA00022559"/>
    </source>
</evidence>
<dbReference type="InterPro" id="IPR029062">
    <property type="entry name" value="Class_I_gatase-like"/>
</dbReference>
<comment type="cofactor">
    <cofactor evidence="1">
        <name>heme</name>
        <dbReference type="ChEBI" id="CHEBI:30413"/>
    </cofactor>
</comment>
<evidence type="ECO:0000256" key="6">
    <source>
        <dbReference type="ARBA" id="ARBA00022723"/>
    </source>
</evidence>
<dbReference type="Gene3D" id="3.40.50.880">
    <property type="match status" value="1"/>
</dbReference>
<dbReference type="PRINTS" id="PR00067">
    <property type="entry name" value="CATALASE"/>
</dbReference>
<dbReference type="InterPro" id="IPR011614">
    <property type="entry name" value="Catalase_core"/>
</dbReference>
<keyword evidence="7" id="KW-0560">Oxidoreductase</keyword>
<dbReference type="Pfam" id="PF06628">
    <property type="entry name" value="Catalase-rel"/>
    <property type="match status" value="1"/>
</dbReference>
<comment type="similarity">
    <text evidence="2">Belongs to the catalase family.</text>
</comment>
<dbReference type="GO" id="GO:0004096">
    <property type="term" value="F:catalase activity"/>
    <property type="evidence" value="ECO:0007669"/>
    <property type="project" value="UniProtKB-EC"/>
</dbReference>
<dbReference type="Pfam" id="PF18011">
    <property type="entry name" value="Catalase_C"/>
    <property type="match status" value="1"/>
</dbReference>
<dbReference type="SUPFAM" id="SSF52317">
    <property type="entry name" value="Class I glutamine amidotransferase-like"/>
    <property type="match status" value="1"/>
</dbReference>
<accession>A0A2P6NDM7</accession>
<dbReference type="SUPFAM" id="SSF56634">
    <property type="entry name" value="Heme-dependent catalase-like"/>
    <property type="match status" value="1"/>
</dbReference>
<organism evidence="11 12">
    <name type="scientific">Planoprotostelium fungivorum</name>
    <dbReference type="NCBI Taxonomy" id="1890364"/>
    <lineage>
        <taxon>Eukaryota</taxon>
        <taxon>Amoebozoa</taxon>
        <taxon>Evosea</taxon>
        <taxon>Variosea</taxon>
        <taxon>Cavosteliida</taxon>
        <taxon>Cavosteliaceae</taxon>
        <taxon>Planoprotostelium</taxon>
    </lineage>
</organism>